<accession>A0A4R4DZW8</accession>
<comment type="caution">
    <text evidence="4">The sequence shown here is derived from an EMBL/GenBank/DDBJ whole genome shotgun (WGS) entry which is preliminary data.</text>
</comment>
<evidence type="ECO:0000259" key="3">
    <source>
        <dbReference type="PROSITE" id="PS51123"/>
    </source>
</evidence>
<dbReference type="PANTHER" id="PTHR30329:SF20">
    <property type="entry name" value="EXPORTED PROTEIN"/>
    <property type="match status" value="1"/>
</dbReference>
<dbReference type="SUPFAM" id="SSF103088">
    <property type="entry name" value="OmpA-like"/>
    <property type="match status" value="1"/>
</dbReference>
<dbReference type="Gene3D" id="3.30.1330.60">
    <property type="entry name" value="OmpA-like domain"/>
    <property type="match status" value="1"/>
</dbReference>
<keyword evidence="5" id="KW-1185">Reference proteome</keyword>
<name>A0A4R4DZW8_9BACT</name>
<dbReference type="InterPro" id="IPR006665">
    <property type="entry name" value="OmpA-like"/>
</dbReference>
<evidence type="ECO:0000313" key="4">
    <source>
        <dbReference type="EMBL" id="TCZ70509.1"/>
    </source>
</evidence>
<dbReference type="PANTHER" id="PTHR30329">
    <property type="entry name" value="STATOR ELEMENT OF FLAGELLAR MOTOR COMPLEX"/>
    <property type="match status" value="1"/>
</dbReference>
<dbReference type="PROSITE" id="PS51257">
    <property type="entry name" value="PROKAR_LIPOPROTEIN"/>
    <property type="match status" value="1"/>
</dbReference>
<gene>
    <name evidence="4" type="ORF">E0486_11170</name>
</gene>
<protein>
    <recommendedName>
        <fullName evidence="3">OmpA-like domain-containing protein</fullName>
    </recommendedName>
</protein>
<dbReference type="InterPro" id="IPR036737">
    <property type="entry name" value="OmpA-like_sf"/>
</dbReference>
<organism evidence="4 5">
    <name type="scientific">Flaviaesturariibacter aridisoli</name>
    <dbReference type="NCBI Taxonomy" id="2545761"/>
    <lineage>
        <taxon>Bacteria</taxon>
        <taxon>Pseudomonadati</taxon>
        <taxon>Bacteroidota</taxon>
        <taxon>Chitinophagia</taxon>
        <taxon>Chitinophagales</taxon>
        <taxon>Chitinophagaceae</taxon>
        <taxon>Flaviaestuariibacter</taxon>
    </lineage>
</organism>
<dbReference type="AlphaFoldDB" id="A0A4R4DZW8"/>
<dbReference type="InterPro" id="IPR050330">
    <property type="entry name" value="Bact_OuterMem_StrucFunc"/>
</dbReference>
<feature type="domain" description="OmpA-like" evidence="3">
    <location>
        <begin position="155"/>
        <end position="277"/>
    </location>
</feature>
<feature type="coiled-coil region" evidence="2">
    <location>
        <begin position="53"/>
        <end position="80"/>
    </location>
</feature>
<dbReference type="OrthoDB" id="9815217at2"/>
<evidence type="ECO:0000256" key="2">
    <source>
        <dbReference type="SAM" id="Coils"/>
    </source>
</evidence>
<keyword evidence="2" id="KW-0175">Coiled coil</keyword>
<dbReference type="GO" id="GO:0016020">
    <property type="term" value="C:membrane"/>
    <property type="evidence" value="ECO:0007669"/>
    <property type="project" value="UniProtKB-UniRule"/>
</dbReference>
<proteinExistence type="predicted"/>
<dbReference type="RefSeq" id="WP_131852263.1">
    <property type="nucleotide sequence ID" value="NZ_SKFH01000016.1"/>
</dbReference>
<keyword evidence="1" id="KW-0472">Membrane</keyword>
<evidence type="ECO:0000256" key="1">
    <source>
        <dbReference type="PROSITE-ProRule" id="PRU00473"/>
    </source>
</evidence>
<sequence>MNGRILIASALLLIGSTSCVSKKKLAAEQAKYAELNTFYTQVQTDLKTCRDAQDEAARRRAQLETDLESARTQLAAAKESNTLMVNQLQSLSVISASQAESIRKSLENINGKDALITDLNRAIQRKDSLNMALVMNLKSALKDVNDQDIEVKVEKSAIFISISDKLLFKSGSYDVTPAAMTVLGKVAQVLNSKPEIEFLVEGHTDNVPVSLPGIQDNWDLSTKRATSIVRILQKQYSIDPKRMTAGGRGEYLPVQPNDSPSGKAANRRTRIVILPQLDQFFKLLETPQASK</sequence>
<evidence type="ECO:0000313" key="5">
    <source>
        <dbReference type="Proteomes" id="UP000295164"/>
    </source>
</evidence>
<dbReference type="Proteomes" id="UP000295164">
    <property type="component" value="Unassembled WGS sequence"/>
</dbReference>
<dbReference type="CDD" id="cd07185">
    <property type="entry name" value="OmpA_C-like"/>
    <property type="match status" value="1"/>
</dbReference>
<reference evidence="4 5" key="1">
    <citation type="submission" date="2019-03" db="EMBL/GenBank/DDBJ databases">
        <authorList>
            <person name="Kim M.K.M."/>
        </authorList>
    </citation>
    <scope>NUCLEOTIDE SEQUENCE [LARGE SCALE GENOMIC DNA]</scope>
    <source>
        <strain evidence="4 5">17J68-15</strain>
    </source>
</reference>
<dbReference type="PROSITE" id="PS51123">
    <property type="entry name" value="OMPA_2"/>
    <property type="match status" value="1"/>
</dbReference>
<dbReference type="EMBL" id="SKFH01000016">
    <property type="protein sequence ID" value="TCZ70509.1"/>
    <property type="molecule type" value="Genomic_DNA"/>
</dbReference>
<dbReference type="Pfam" id="PF00691">
    <property type="entry name" value="OmpA"/>
    <property type="match status" value="1"/>
</dbReference>